<feature type="transmembrane region" description="Helical" evidence="6">
    <location>
        <begin position="255"/>
        <end position="275"/>
    </location>
</feature>
<dbReference type="EMBL" id="CP107906">
    <property type="protein sequence ID" value="WUG97919.1"/>
    <property type="molecule type" value="Genomic_DNA"/>
</dbReference>
<evidence type="ECO:0000256" key="4">
    <source>
        <dbReference type="ARBA" id="ARBA00022989"/>
    </source>
</evidence>
<comment type="subcellular location">
    <subcellularLocation>
        <location evidence="1">Cell membrane</location>
        <topology evidence="1">Multi-pass membrane protein</topology>
    </subcellularLocation>
</comment>
<accession>A0ABZ1P1K3</accession>
<dbReference type="PANTHER" id="PTHR23513:SF11">
    <property type="entry name" value="STAPHYLOFERRIN A TRANSPORTER"/>
    <property type="match status" value="1"/>
</dbReference>
<feature type="transmembrane region" description="Helical" evidence="6">
    <location>
        <begin position="166"/>
        <end position="186"/>
    </location>
</feature>
<feature type="transmembrane region" description="Helical" evidence="6">
    <location>
        <begin position="42"/>
        <end position="63"/>
    </location>
</feature>
<protein>
    <recommendedName>
        <fullName evidence="9">MFS transporter</fullName>
    </recommendedName>
</protein>
<dbReference type="Gene3D" id="1.20.1250.20">
    <property type="entry name" value="MFS general substrate transporter like domains"/>
    <property type="match status" value="1"/>
</dbReference>
<evidence type="ECO:0000256" key="6">
    <source>
        <dbReference type="SAM" id="Phobius"/>
    </source>
</evidence>
<proteinExistence type="predicted"/>
<evidence type="ECO:0008006" key="9">
    <source>
        <dbReference type="Google" id="ProtNLM"/>
    </source>
</evidence>
<dbReference type="RefSeq" id="WP_328345258.1">
    <property type="nucleotide sequence ID" value="NZ_CP107906.1"/>
</dbReference>
<evidence type="ECO:0000256" key="2">
    <source>
        <dbReference type="ARBA" id="ARBA00022475"/>
    </source>
</evidence>
<keyword evidence="5 6" id="KW-0472">Membrane</keyword>
<dbReference type="SUPFAM" id="SSF103473">
    <property type="entry name" value="MFS general substrate transporter"/>
    <property type="match status" value="1"/>
</dbReference>
<sequence length="419" mass="43460">MLNLRARHAIPVYLAGFTLTNIGVGGFTLAVGLAFYQDSGSATTFGLLVALEYAIGLVGQLVGGSVLDRYSTLAVALLTNSVRCVAVFIGGLSLLLTGALFPLLIAFLVSAFIRPQYRSASFVLARQVTPVAELKRINSLRAAFLPAAKLTGLGTVALLAARFSSGVVLCVLTVFFFIGSLGFAALGRLPQGEQTESDSARPTSIGESWRQLGAALRAVPGLCVHLVLSGMPATVTALASVLVAPVNHWVDGGSYGIAVLDGGVAVGALCSITVARRLATRTHLVGVACALSVAALLLLASSSTLLVAGISFWLLGVATTLGATTLDTFLQVRAAPEILGRLFITQECVISLTAILLLPVSGEFASDRGIDFTATVYAAVSAVYLVVFLLSFLLLGKRLFGARVEVLSDQAPHRSAVPS</sequence>
<keyword evidence="4 6" id="KW-1133">Transmembrane helix</keyword>
<organism evidence="7 8">
    <name type="scientific">Streptomyces violaceus</name>
    <name type="common">Streptomyces venezuelae</name>
    <dbReference type="NCBI Taxonomy" id="1936"/>
    <lineage>
        <taxon>Bacteria</taxon>
        <taxon>Bacillati</taxon>
        <taxon>Actinomycetota</taxon>
        <taxon>Actinomycetes</taxon>
        <taxon>Kitasatosporales</taxon>
        <taxon>Streptomycetaceae</taxon>
        <taxon>Streptomyces</taxon>
    </lineage>
</organism>
<evidence type="ECO:0000256" key="1">
    <source>
        <dbReference type="ARBA" id="ARBA00004651"/>
    </source>
</evidence>
<dbReference type="Proteomes" id="UP001341259">
    <property type="component" value="Chromosome"/>
</dbReference>
<gene>
    <name evidence="7" type="ORF">OHB29_35745</name>
</gene>
<feature type="transmembrane region" description="Helical" evidence="6">
    <location>
        <begin position="338"/>
        <end position="360"/>
    </location>
</feature>
<name>A0ABZ1P1K3_STRVL</name>
<keyword evidence="3 6" id="KW-0812">Transmembrane</keyword>
<evidence type="ECO:0000256" key="3">
    <source>
        <dbReference type="ARBA" id="ARBA00022692"/>
    </source>
</evidence>
<feature type="transmembrane region" description="Helical" evidence="6">
    <location>
        <begin position="282"/>
        <end position="300"/>
    </location>
</feature>
<keyword evidence="8" id="KW-1185">Reference proteome</keyword>
<dbReference type="Pfam" id="PF07690">
    <property type="entry name" value="MFS_1"/>
    <property type="match status" value="1"/>
</dbReference>
<evidence type="ECO:0000313" key="7">
    <source>
        <dbReference type="EMBL" id="WUG97919.1"/>
    </source>
</evidence>
<evidence type="ECO:0000313" key="8">
    <source>
        <dbReference type="Proteomes" id="UP001341259"/>
    </source>
</evidence>
<feature type="transmembrane region" description="Helical" evidence="6">
    <location>
        <begin position="306"/>
        <end position="326"/>
    </location>
</feature>
<evidence type="ECO:0000256" key="5">
    <source>
        <dbReference type="ARBA" id="ARBA00023136"/>
    </source>
</evidence>
<dbReference type="InterPro" id="IPR011701">
    <property type="entry name" value="MFS"/>
</dbReference>
<feature type="transmembrane region" description="Helical" evidence="6">
    <location>
        <begin position="95"/>
        <end position="113"/>
    </location>
</feature>
<reference evidence="7 8" key="1">
    <citation type="submission" date="2022-10" db="EMBL/GenBank/DDBJ databases">
        <title>The complete genomes of actinobacterial strains from the NBC collection.</title>
        <authorList>
            <person name="Joergensen T.S."/>
            <person name="Alvarez Arevalo M."/>
            <person name="Sterndorff E.B."/>
            <person name="Faurdal D."/>
            <person name="Vuksanovic O."/>
            <person name="Mourched A.-S."/>
            <person name="Charusanti P."/>
            <person name="Shaw S."/>
            <person name="Blin K."/>
            <person name="Weber T."/>
        </authorList>
    </citation>
    <scope>NUCLEOTIDE SEQUENCE [LARGE SCALE GENOMIC DNA]</scope>
    <source>
        <strain evidence="7 8">NBC_00456</strain>
    </source>
</reference>
<dbReference type="PANTHER" id="PTHR23513">
    <property type="entry name" value="INTEGRAL MEMBRANE EFFLUX PROTEIN-RELATED"/>
    <property type="match status" value="1"/>
</dbReference>
<feature type="transmembrane region" description="Helical" evidence="6">
    <location>
        <begin position="12"/>
        <end position="36"/>
    </location>
</feature>
<feature type="transmembrane region" description="Helical" evidence="6">
    <location>
        <begin position="218"/>
        <end position="243"/>
    </location>
</feature>
<dbReference type="InterPro" id="IPR036259">
    <property type="entry name" value="MFS_trans_sf"/>
</dbReference>
<feature type="transmembrane region" description="Helical" evidence="6">
    <location>
        <begin position="372"/>
        <end position="395"/>
    </location>
</feature>
<keyword evidence="2" id="KW-1003">Cell membrane</keyword>